<comment type="domain">
    <text evidence="12">Contains an N-terminal zinc-binding domain, a central core domain that contains the primase activity, and a C-terminal DnaB-binding domain.</text>
</comment>
<dbReference type="InterPro" id="IPR006295">
    <property type="entry name" value="DNA_primase_DnaG"/>
</dbReference>
<evidence type="ECO:0000256" key="1">
    <source>
        <dbReference type="ARBA" id="ARBA00022478"/>
    </source>
</evidence>
<dbReference type="GO" id="GO:0003677">
    <property type="term" value="F:DNA binding"/>
    <property type="evidence" value="ECO:0007669"/>
    <property type="project" value="UniProtKB-KW"/>
</dbReference>
<keyword evidence="3 12" id="KW-0808">Transferase</keyword>
<dbReference type="GeneID" id="66304576"/>
<dbReference type="GO" id="GO:0003899">
    <property type="term" value="F:DNA-directed RNA polymerase activity"/>
    <property type="evidence" value="ECO:0007669"/>
    <property type="project" value="UniProtKB-UniRule"/>
</dbReference>
<evidence type="ECO:0000256" key="11">
    <source>
        <dbReference type="ARBA" id="ARBA00023163"/>
    </source>
</evidence>
<dbReference type="Proteomes" id="UP000294441">
    <property type="component" value="Chromosome 1"/>
</dbReference>
<dbReference type="FunFam" id="3.40.1360.10:FF:000002">
    <property type="entry name" value="DNA primase"/>
    <property type="match status" value="1"/>
</dbReference>
<gene>
    <name evidence="12 14" type="primary">dnaG</name>
    <name evidence="14" type="ORF">ERCICURV3402_298</name>
</gene>
<evidence type="ECO:0000256" key="6">
    <source>
        <dbReference type="ARBA" id="ARBA00022723"/>
    </source>
</evidence>
<evidence type="ECO:0000256" key="2">
    <source>
        <dbReference type="ARBA" id="ARBA00022515"/>
    </source>
</evidence>
<dbReference type="HAMAP" id="MF_00974">
    <property type="entry name" value="DNA_primase_DnaG"/>
    <property type="match status" value="1"/>
</dbReference>
<evidence type="ECO:0000256" key="12">
    <source>
        <dbReference type="HAMAP-Rule" id="MF_00974"/>
    </source>
</evidence>
<dbReference type="PANTHER" id="PTHR30313:SF2">
    <property type="entry name" value="DNA PRIMASE"/>
    <property type="match status" value="1"/>
</dbReference>
<dbReference type="RefSeq" id="WP_157992590.1">
    <property type="nucleotide sequence ID" value="NZ_LR217713.1"/>
</dbReference>
<dbReference type="Gene3D" id="1.10.860.10">
    <property type="entry name" value="DNAb Helicase, Chain A"/>
    <property type="match status" value="1"/>
</dbReference>
<evidence type="ECO:0000256" key="7">
    <source>
        <dbReference type="ARBA" id="ARBA00022771"/>
    </source>
</evidence>
<evidence type="ECO:0000313" key="14">
    <source>
        <dbReference type="EMBL" id="VFP81971.1"/>
    </source>
</evidence>
<dbReference type="SMART" id="SM00493">
    <property type="entry name" value="TOPRIM"/>
    <property type="match status" value="1"/>
</dbReference>
<protein>
    <recommendedName>
        <fullName evidence="12">DNA primase</fullName>
        <ecNumber evidence="12">2.7.7.101</ecNumber>
    </recommendedName>
</protein>
<dbReference type="InterPro" id="IPR034151">
    <property type="entry name" value="TOPRIM_DnaG_bac"/>
</dbReference>
<dbReference type="InterPro" id="IPR019475">
    <property type="entry name" value="DNA_primase_DnaB-bd"/>
</dbReference>
<feature type="zinc finger region" description="CHC2-type" evidence="12">
    <location>
        <begin position="40"/>
        <end position="64"/>
    </location>
</feature>
<dbReference type="Gene3D" id="1.20.50.20">
    <property type="entry name" value="DnaG, RNA polymerase domain, helical bundle"/>
    <property type="match status" value="1"/>
</dbReference>
<dbReference type="SMART" id="SM00766">
    <property type="entry name" value="DnaG_DnaB_bind"/>
    <property type="match status" value="1"/>
</dbReference>
<accession>A0A451D7Z8</accession>
<dbReference type="InterPro" id="IPR002694">
    <property type="entry name" value="Znf_CHC2"/>
</dbReference>
<comment type="function">
    <text evidence="12">RNA polymerase that catalyzes the synthesis of short RNA molecules used as primers for DNA polymerase during DNA replication.</text>
</comment>
<dbReference type="InterPro" id="IPR013173">
    <property type="entry name" value="DNA_primase_DnaG_DnaB-bd_dom"/>
</dbReference>
<keyword evidence="6 12" id="KW-0479">Metal-binding</keyword>
<organism evidence="14 15">
    <name type="scientific">Candidatus Erwinia haradaeae</name>
    <dbReference type="NCBI Taxonomy" id="1922217"/>
    <lineage>
        <taxon>Bacteria</taxon>
        <taxon>Pseudomonadati</taxon>
        <taxon>Pseudomonadota</taxon>
        <taxon>Gammaproteobacteria</taxon>
        <taxon>Enterobacterales</taxon>
        <taxon>Erwiniaceae</taxon>
        <taxon>Erwinia</taxon>
    </lineage>
</organism>
<dbReference type="Pfam" id="PF08275">
    <property type="entry name" value="DNAG_N"/>
    <property type="match status" value="1"/>
</dbReference>
<dbReference type="InterPro" id="IPR036977">
    <property type="entry name" value="DNA_primase_Znf_CHC2"/>
</dbReference>
<dbReference type="GO" id="GO:0005737">
    <property type="term" value="C:cytoplasm"/>
    <property type="evidence" value="ECO:0007669"/>
    <property type="project" value="TreeGrafter"/>
</dbReference>
<reference evidence="14 15" key="1">
    <citation type="submission" date="2019-02" db="EMBL/GenBank/DDBJ databases">
        <authorList>
            <person name="Manzano-Marin A."/>
            <person name="Manzano-Marin A."/>
        </authorList>
    </citation>
    <scope>NUCLEOTIDE SEQUENCE [LARGE SCALE GENOMIC DNA]</scope>
    <source>
        <strain evidence="14 15">ErCicurvipes</strain>
    </source>
</reference>
<feature type="domain" description="Toprim" evidence="13">
    <location>
        <begin position="259"/>
        <end position="341"/>
    </location>
</feature>
<dbReference type="Pfam" id="PF01807">
    <property type="entry name" value="Zn_ribbon_DnaG"/>
    <property type="match status" value="1"/>
</dbReference>
<dbReference type="Pfam" id="PF10410">
    <property type="entry name" value="DnaB_bind"/>
    <property type="match status" value="1"/>
</dbReference>
<dbReference type="InterPro" id="IPR016136">
    <property type="entry name" value="DNA_helicase_N/primase_C"/>
</dbReference>
<evidence type="ECO:0000313" key="15">
    <source>
        <dbReference type="Proteomes" id="UP000294441"/>
    </source>
</evidence>
<keyword evidence="10 12" id="KW-0238">DNA-binding</keyword>
<keyword evidence="7 12" id="KW-0863">Zinc-finger</keyword>
<comment type="cofactor">
    <cofactor evidence="12">
        <name>Zn(2+)</name>
        <dbReference type="ChEBI" id="CHEBI:29105"/>
    </cofactor>
    <text evidence="12">Binds 1 zinc ion per monomer.</text>
</comment>
<evidence type="ECO:0000256" key="3">
    <source>
        <dbReference type="ARBA" id="ARBA00022679"/>
    </source>
</evidence>
<keyword evidence="9" id="KW-0460">Magnesium</keyword>
<sequence length="580" mass="67092">MTGRIPVLFIKNLLERTDIVSFINSHIKLKKLGKNYNACCPFHNEKTPSFTVNREKQFYHCFGCGAHGNVIDFLIHYEHLNFIESIEELANIHGLQVPNNESNQLKQSESYQRPYLYQLMNELSKFYQHKLLQQPISEAYSYLARRGINNNIIQYFSIGFAPPGWNNVLKYFGSTSSQRQLLMNSGMLITNNQKWSYDRFRDRIMFPIHDKRGRVIGFGGRAINNEVPKYLNSPETEIFHKGRHLYGLYEVLTNNPKPSKLLVVEGYMDVLTLTQFGVCYAVASLGTSTTSEHVQMLFRLTDTVICCYDGDKAGYQAAWRTLMISLPYMNDGRSLHFMFLPDNEDPDTLVRKEGKESFEKRMDNATPLSIFLLNTLISKVDLSFPEGRARLSSLALPLVHQIPGGALRVYLRQELGHRLGLLDDKQLDHSVLRKEKNKESIINPSIKHITIRILISLLIHQPNLVKMVPNLDKLESLEIPGILLFIDLVKTCITYPNLNTGQLLELYRGTKFIHHLERLVMWNHMVIDEQVETMFLDSLRRIYNYALERKLEELIAYDRSNGLSSEEKRVLWKISKALKK</sequence>
<comment type="similarity">
    <text evidence="12">Belongs to the DnaG primase family.</text>
</comment>
<evidence type="ECO:0000259" key="13">
    <source>
        <dbReference type="PROSITE" id="PS50880"/>
    </source>
</evidence>
<dbReference type="GO" id="GO:0000428">
    <property type="term" value="C:DNA-directed RNA polymerase complex"/>
    <property type="evidence" value="ECO:0007669"/>
    <property type="project" value="UniProtKB-KW"/>
</dbReference>
<dbReference type="NCBIfam" id="TIGR01391">
    <property type="entry name" value="dnaG"/>
    <property type="match status" value="1"/>
</dbReference>
<dbReference type="EC" id="2.7.7.101" evidence="12"/>
<dbReference type="PANTHER" id="PTHR30313">
    <property type="entry name" value="DNA PRIMASE"/>
    <property type="match status" value="1"/>
</dbReference>
<dbReference type="CDD" id="cd03364">
    <property type="entry name" value="TOPRIM_DnaG_primases"/>
    <property type="match status" value="1"/>
</dbReference>
<name>A0A451D7Z8_9GAMM</name>
<dbReference type="InterPro" id="IPR030846">
    <property type="entry name" value="DnaG_bac"/>
</dbReference>
<comment type="subunit">
    <text evidence="12">Monomer. Interacts with DnaB.</text>
</comment>
<dbReference type="GO" id="GO:0008270">
    <property type="term" value="F:zinc ion binding"/>
    <property type="evidence" value="ECO:0007669"/>
    <property type="project" value="UniProtKB-UniRule"/>
</dbReference>
<evidence type="ECO:0000256" key="8">
    <source>
        <dbReference type="ARBA" id="ARBA00022833"/>
    </source>
</evidence>
<dbReference type="PROSITE" id="PS50880">
    <property type="entry name" value="TOPRIM"/>
    <property type="match status" value="1"/>
</dbReference>
<proteinExistence type="inferred from homology"/>
<dbReference type="FunFam" id="3.90.980.10:FF:000001">
    <property type="entry name" value="DNA primase"/>
    <property type="match status" value="1"/>
</dbReference>
<dbReference type="FunFam" id="3.90.580.10:FF:000001">
    <property type="entry name" value="DNA primase"/>
    <property type="match status" value="1"/>
</dbReference>
<dbReference type="SMART" id="SM00400">
    <property type="entry name" value="ZnF_CHCC"/>
    <property type="match status" value="1"/>
</dbReference>
<dbReference type="OrthoDB" id="9803773at2"/>
<comment type="catalytic activity">
    <reaction evidence="12">
        <text>ssDNA + n NTP = ssDNA/pppN(pN)n-1 hybrid + (n-1) diphosphate.</text>
        <dbReference type="EC" id="2.7.7.101"/>
    </reaction>
</comment>
<dbReference type="InterPro" id="IPR006171">
    <property type="entry name" value="TOPRIM_dom"/>
</dbReference>
<keyword evidence="11 12" id="KW-0804">Transcription</keyword>
<keyword evidence="2 12" id="KW-0639">Primosome</keyword>
<keyword evidence="4 12" id="KW-0548">Nucleotidyltransferase</keyword>
<dbReference type="InterPro" id="IPR037068">
    <property type="entry name" value="DNA_primase_core_N_sf"/>
</dbReference>
<keyword evidence="5 12" id="KW-0235">DNA replication</keyword>
<evidence type="ECO:0000256" key="4">
    <source>
        <dbReference type="ARBA" id="ARBA00022695"/>
    </source>
</evidence>
<dbReference type="EMBL" id="LR217713">
    <property type="protein sequence ID" value="VFP81971.1"/>
    <property type="molecule type" value="Genomic_DNA"/>
</dbReference>
<dbReference type="Gene3D" id="3.90.580.10">
    <property type="entry name" value="Zinc finger, CHC2-type domain"/>
    <property type="match status" value="1"/>
</dbReference>
<dbReference type="InterPro" id="IPR013264">
    <property type="entry name" value="DNAG_N"/>
</dbReference>
<evidence type="ECO:0000256" key="10">
    <source>
        <dbReference type="ARBA" id="ARBA00023125"/>
    </source>
</evidence>
<dbReference type="Pfam" id="PF13155">
    <property type="entry name" value="Toprim_2"/>
    <property type="match status" value="1"/>
</dbReference>
<dbReference type="Gene3D" id="3.90.980.10">
    <property type="entry name" value="DNA primase, catalytic core, N-terminal domain"/>
    <property type="match status" value="1"/>
</dbReference>
<keyword evidence="8 12" id="KW-0862">Zinc</keyword>
<dbReference type="Gene3D" id="3.40.1360.10">
    <property type="match status" value="1"/>
</dbReference>
<dbReference type="SUPFAM" id="SSF56731">
    <property type="entry name" value="DNA primase core"/>
    <property type="match status" value="1"/>
</dbReference>
<dbReference type="InterPro" id="IPR050219">
    <property type="entry name" value="DnaG_primase"/>
</dbReference>
<evidence type="ECO:0000256" key="5">
    <source>
        <dbReference type="ARBA" id="ARBA00022705"/>
    </source>
</evidence>
<dbReference type="SUPFAM" id="SSF57783">
    <property type="entry name" value="Zinc beta-ribbon"/>
    <property type="match status" value="1"/>
</dbReference>
<dbReference type="SUPFAM" id="SSF117023">
    <property type="entry name" value="DNA primase DnaG, C-terminal domain"/>
    <property type="match status" value="1"/>
</dbReference>
<dbReference type="AlphaFoldDB" id="A0A451D7Z8"/>
<dbReference type="Pfam" id="PF08278">
    <property type="entry name" value="DnaG_DnaB_bind"/>
    <property type="match status" value="1"/>
</dbReference>
<dbReference type="GO" id="GO:1990077">
    <property type="term" value="C:primosome complex"/>
    <property type="evidence" value="ECO:0007669"/>
    <property type="project" value="UniProtKB-KW"/>
</dbReference>
<dbReference type="GO" id="GO:0006269">
    <property type="term" value="P:DNA replication, synthesis of primer"/>
    <property type="evidence" value="ECO:0007669"/>
    <property type="project" value="UniProtKB-UniRule"/>
</dbReference>
<evidence type="ECO:0000256" key="9">
    <source>
        <dbReference type="ARBA" id="ARBA00022842"/>
    </source>
</evidence>
<keyword evidence="1 12" id="KW-0240">DNA-directed RNA polymerase</keyword>